<feature type="domain" description="Peptidoglycan hydrolase PcsB coiled-coil" evidence="6">
    <location>
        <begin position="105"/>
        <end position="175"/>
    </location>
</feature>
<gene>
    <name evidence="7" type="ordered locus">Exig_2419</name>
</gene>
<keyword evidence="1 4" id="KW-0732">Signal</keyword>
<dbReference type="Gene3D" id="2.70.70.10">
    <property type="entry name" value="Glucose Permease (Domain IIA)"/>
    <property type="match status" value="1"/>
</dbReference>
<evidence type="ECO:0000256" key="1">
    <source>
        <dbReference type="ARBA" id="ARBA00022729"/>
    </source>
</evidence>
<evidence type="ECO:0000256" key="4">
    <source>
        <dbReference type="SAM" id="SignalP"/>
    </source>
</evidence>
<feature type="region of interest" description="Disordered" evidence="3">
    <location>
        <begin position="261"/>
        <end position="329"/>
    </location>
</feature>
<keyword evidence="2" id="KW-0175">Coiled coil</keyword>
<dbReference type="HOGENOM" id="CLU_029425_4_3_9"/>
<dbReference type="SUPFAM" id="SSF51261">
    <property type="entry name" value="Duplicated hybrid motif"/>
    <property type="match status" value="1"/>
</dbReference>
<reference evidence="7 8" key="1">
    <citation type="journal article" date="2006" name="Extremophiles">
        <title>Characterization of Exiguobacterium isolates from the Siberian permafrost. Description of Exiguobacterium sibiricum sp. nov.</title>
        <authorList>
            <person name="Rodrigues D.F."/>
            <person name="Goris J."/>
            <person name="Vishnivetskaya T."/>
            <person name="Gilichinsky D."/>
            <person name="Thomashow M.F."/>
            <person name="Tiedje J.M."/>
        </authorList>
    </citation>
    <scope>NUCLEOTIDE SEQUENCE [LARGE SCALE GENOMIC DNA]</scope>
    <source>
        <strain evidence="8">DSM 17290 / CIP 109462 / JCM 13490 / 255-15</strain>
    </source>
</reference>
<dbReference type="EMBL" id="CP001022">
    <property type="protein sequence ID" value="ACB61869.1"/>
    <property type="molecule type" value="Genomic_DNA"/>
</dbReference>
<sequence length="467" mass="51300">MKVRFCSTVLSLALIGSSVSVQATSKEDLLKEQQEVESRLQETEQSQNQTSEKLVLTKQERKEAKARLDEVNSRLEDLASKIADQQAAVSVAKEELAIVTRAVSQTESKLRTQEKLIGDRLRSVQRDGDVKYIEVLLDAKDFGDLISRFSTVSEIIKQDDGVLQTYQANVKQLTEQRSEQELVLGQLKKEQRKLLILQTRIIAESEVKRTLVVRLNSQVEQLQQEQFTKAEEAAILEDQQRLISRQLEELRAAELRAQQEAKERAEAAQRAAAAREAEAAAEAERQAEQKAKAEKEQQEQNQPASRPPTASEPVTETPSAQPETSEPGAIVKPFLLPVTGYVSSPFGPRNNPLTGKSERHTGLDLVNAKGTPIKAAAGGIVLRAGSATGYGNVVMITHLIDGKVWTTVYGHLDSVSVKAGQTVMPGDIVGKLGSTGWSTGPHLHFEIHRGEWAVGQPNAVDPAPYIL</sequence>
<proteinExistence type="predicted"/>
<dbReference type="Gene3D" id="6.10.250.3150">
    <property type="match status" value="1"/>
</dbReference>
<organism evidence="7 8">
    <name type="scientific">Exiguobacterium sibiricum (strain DSM 17290 / CCUG 55495 / CIP 109462 / JCM 13490 / 255-15)</name>
    <dbReference type="NCBI Taxonomy" id="262543"/>
    <lineage>
        <taxon>Bacteria</taxon>
        <taxon>Bacillati</taxon>
        <taxon>Bacillota</taxon>
        <taxon>Bacilli</taxon>
        <taxon>Bacillales</taxon>
        <taxon>Bacillales Family XII. Incertae Sedis</taxon>
        <taxon>Exiguobacterium</taxon>
    </lineage>
</organism>
<dbReference type="RefSeq" id="WP_012371285.1">
    <property type="nucleotide sequence ID" value="NC_010556.1"/>
</dbReference>
<dbReference type="Pfam" id="PF24568">
    <property type="entry name" value="CC_PcsB"/>
    <property type="match status" value="1"/>
</dbReference>
<dbReference type="PANTHER" id="PTHR21666:SF270">
    <property type="entry name" value="MUREIN HYDROLASE ACTIVATOR ENVC"/>
    <property type="match status" value="1"/>
</dbReference>
<dbReference type="CDD" id="cd12797">
    <property type="entry name" value="M23_peptidase"/>
    <property type="match status" value="1"/>
</dbReference>
<dbReference type="STRING" id="262543.Exig_2419"/>
<dbReference type="Pfam" id="PF01551">
    <property type="entry name" value="Peptidase_M23"/>
    <property type="match status" value="1"/>
</dbReference>
<protein>
    <submittedName>
        <fullName evidence="7">Peptidase M23</fullName>
    </submittedName>
</protein>
<dbReference type="InterPro" id="IPR057309">
    <property type="entry name" value="PcsB_CC"/>
</dbReference>
<feature type="compositionally biased region" description="Polar residues" evidence="3">
    <location>
        <begin position="312"/>
        <end position="324"/>
    </location>
</feature>
<dbReference type="OrthoDB" id="9805070at2"/>
<feature type="coiled-coil region" evidence="2">
    <location>
        <begin position="26"/>
        <end position="95"/>
    </location>
</feature>
<evidence type="ECO:0000313" key="7">
    <source>
        <dbReference type="EMBL" id="ACB61869.1"/>
    </source>
</evidence>
<dbReference type="Proteomes" id="UP000001681">
    <property type="component" value="Chromosome"/>
</dbReference>
<reference evidence="7 8" key="2">
    <citation type="journal article" date="2008" name="BMC Genomics">
        <title>Architecture of thermal adaptation in an Exiguobacterium sibiricum strain isolated from 3 million year old permafrost: a genome and transcriptome approach.</title>
        <authorList>
            <person name="Rodrigues D.F."/>
            <person name="Ivanova N."/>
            <person name="He Z."/>
            <person name="Huebner M."/>
            <person name="Zhou J."/>
            <person name="Tiedje J.M."/>
        </authorList>
    </citation>
    <scope>NUCLEOTIDE SEQUENCE [LARGE SCALE GENOMIC DNA]</scope>
    <source>
        <strain evidence="8">DSM 17290 / CIP 109462 / JCM 13490 / 255-15</strain>
    </source>
</reference>
<evidence type="ECO:0000256" key="2">
    <source>
        <dbReference type="SAM" id="Coils"/>
    </source>
</evidence>
<dbReference type="InterPro" id="IPR050570">
    <property type="entry name" value="Cell_wall_metabolism_enzyme"/>
</dbReference>
<feature type="coiled-coil region" evidence="2">
    <location>
        <begin position="163"/>
        <end position="190"/>
    </location>
</feature>
<dbReference type="AlphaFoldDB" id="B1YLG4"/>
<dbReference type="InterPro" id="IPR011055">
    <property type="entry name" value="Dup_hybrid_motif"/>
</dbReference>
<evidence type="ECO:0000259" key="6">
    <source>
        <dbReference type="Pfam" id="PF24568"/>
    </source>
</evidence>
<feature type="domain" description="M23ase beta-sheet core" evidence="5">
    <location>
        <begin position="359"/>
        <end position="454"/>
    </location>
</feature>
<dbReference type="KEGG" id="esi:Exig_2419"/>
<dbReference type="GO" id="GO:0004222">
    <property type="term" value="F:metalloendopeptidase activity"/>
    <property type="evidence" value="ECO:0007669"/>
    <property type="project" value="TreeGrafter"/>
</dbReference>
<evidence type="ECO:0000259" key="5">
    <source>
        <dbReference type="Pfam" id="PF01551"/>
    </source>
</evidence>
<accession>B1YLG4</accession>
<feature type="signal peptide" evidence="4">
    <location>
        <begin position="1"/>
        <end position="23"/>
    </location>
</feature>
<dbReference type="PANTHER" id="PTHR21666">
    <property type="entry name" value="PEPTIDASE-RELATED"/>
    <property type="match status" value="1"/>
</dbReference>
<feature type="compositionally biased region" description="Basic and acidic residues" evidence="3">
    <location>
        <begin position="261"/>
        <end position="298"/>
    </location>
</feature>
<dbReference type="InterPro" id="IPR016047">
    <property type="entry name" value="M23ase_b-sheet_dom"/>
</dbReference>
<evidence type="ECO:0000313" key="8">
    <source>
        <dbReference type="Proteomes" id="UP000001681"/>
    </source>
</evidence>
<dbReference type="eggNOG" id="COG4942">
    <property type="taxonomic scope" value="Bacteria"/>
</dbReference>
<reference evidence="8" key="3">
    <citation type="submission" date="2008-04" db="EMBL/GenBank/DDBJ databases">
        <title>Complete sequence of chromosome of Exiguobacterium sibiricum 255-15.</title>
        <authorList>
            <consortium name="US DOE Joint Genome Institute"/>
            <person name="Copeland A."/>
            <person name="Lucas S."/>
            <person name="Lapidus A."/>
            <person name="Glavina del Rio T."/>
            <person name="Dalin E."/>
            <person name="Tice H."/>
            <person name="Bruce D."/>
            <person name="Goodwin L."/>
            <person name="Pitluck S."/>
            <person name="Kiss H."/>
            <person name="Chertkov O."/>
            <person name="Monk C."/>
            <person name="Brettin T."/>
            <person name="Detter J.C."/>
            <person name="Han C."/>
            <person name="Kuske C.R."/>
            <person name="Schmutz J."/>
            <person name="Larimer F."/>
            <person name="Land M."/>
            <person name="Hauser L."/>
            <person name="Kyrpides N."/>
            <person name="Mikhailova N."/>
            <person name="Vishnivetskaya T."/>
            <person name="Rodrigues D.F."/>
            <person name="Gilichinsky D."/>
            <person name="Tiedje J."/>
            <person name="Richardson P."/>
        </authorList>
    </citation>
    <scope>NUCLEOTIDE SEQUENCE [LARGE SCALE GENOMIC DNA]</scope>
    <source>
        <strain evidence="8">DSM 17290 / CIP 109462 / JCM 13490 / 255-15</strain>
    </source>
</reference>
<name>B1YLG4_EXIS2</name>
<feature type="chain" id="PRO_5002773773" evidence="4">
    <location>
        <begin position="24"/>
        <end position="467"/>
    </location>
</feature>
<evidence type="ECO:0000256" key="3">
    <source>
        <dbReference type="SAM" id="MobiDB-lite"/>
    </source>
</evidence>
<keyword evidence="8" id="KW-1185">Reference proteome</keyword>